<evidence type="ECO:0000313" key="4">
    <source>
        <dbReference type="EMBL" id="BDR80707.1"/>
    </source>
</evidence>
<dbReference type="InterPro" id="IPR035681">
    <property type="entry name" value="ComA-like_MBL"/>
</dbReference>
<dbReference type="SMART" id="SM00849">
    <property type="entry name" value="Lactamase_B"/>
    <property type="match status" value="1"/>
</dbReference>
<reference evidence="4 5" key="1">
    <citation type="submission" date="2022-09" db="EMBL/GenBank/DDBJ databases">
        <title>complete genome sequences of Clostridium tetani str. KHSU-234311-028 isolated from soil.</title>
        <authorList>
            <person name="Sekizuka T."/>
            <person name="Shitada C."/>
            <person name="Takahashi M."/>
            <person name="Kuroda M."/>
        </authorList>
    </citation>
    <scope>NUCLEOTIDE SEQUENCE [LARGE SCALE GENOMIC DNA]</scope>
    <source>
        <strain evidence="4 5">KHSU-234311-028</strain>
    </source>
</reference>
<dbReference type="InterPro" id="IPR001279">
    <property type="entry name" value="Metallo-B-lactamas"/>
</dbReference>
<feature type="compositionally biased region" description="Polar residues" evidence="1">
    <location>
        <begin position="625"/>
        <end position="636"/>
    </location>
</feature>
<dbReference type="SUPFAM" id="SSF56281">
    <property type="entry name" value="Metallo-hydrolase/oxidoreductase"/>
    <property type="match status" value="1"/>
</dbReference>
<evidence type="ECO:0000256" key="1">
    <source>
        <dbReference type="SAM" id="MobiDB-lite"/>
    </source>
</evidence>
<organism evidence="4 5">
    <name type="scientific">Clostridium tetani</name>
    <dbReference type="NCBI Taxonomy" id="1513"/>
    <lineage>
        <taxon>Bacteria</taxon>
        <taxon>Bacillati</taxon>
        <taxon>Bacillota</taxon>
        <taxon>Clostridia</taxon>
        <taxon>Eubacteriales</taxon>
        <taxon>Clostridiaceae</taxon>
        <taxon>Clostridium</taxon>
    </lineage>
</organism>
<dbReference type="InterPro" id="IPR036866">
    <property type="entry name" value="RibonucZ/Hydroxyglut_hydro"/>
</dbReference>
<dbReference type="Gene3D" id="3.40.50.12090">
    <property type="match status" value="3"/>
</dbReference>
<accession>A0ABC8EC44</accession>
<sequence length="676" mass="72922">MKKFLKSFSAFLFTLIFTISITVTNNNAVSAAPKHKRIYGKGRYETSASIVNSGWEKSDYAVIASGEGFADALSAAPLAKKYNAPIILTEGKNLNGNAKNQLKRLGVKNVIIVGGTGSISTNAEKQINNLGISTRRIYGNSRFDTSLEVAKEIGIENGIVVTNGLGFADALSMAPIAANKQMPIILTPANNLPKNIKDFINTNSYNKSYILGGSGVVSSTIQDGLKNSKRLYGNGRYDTNAAILKEFAEEVNLDNIYVAAGSNYPDALSGSALAAKTNSPIVLVSNKVEASVMSFIKNKHSNFNNINIIGGSGVVSDTTVKTVVDGKEVGDLKVHYIDVGQGDSILIQQDGHNMLIDAGPNSAETTVVNYLKSQGIKKLDYIIGTHPHEDHIGGLDKVIDSFEVTQVIMPKVTHTSQTFKRVITSITNKGLKITIPKVGDGYGLGNARWQILAPVNASYDNLNNYSIVTKLQFGNNSFIFTGDAESLSEGEILQKQLDISSDVLKVGHHGSKTSTTKNFLNKVSPKYAVITVGKGNSYKHPNQEVLNRLKAKNIKVYRTDENGTIVATSDGTSIRFNKSPGSYKGNDVVAPMSKPTPKSQPKPNIKPQPKPSTKPTVKPKPQSNPQPNYNSGSIYITKSGKKYHRDGCRSLSRSKIAISKQDAINRGYKPCTVCNP</sequence>
<feature type="compositionally biased region" description="Polar residues" evidence="1">
    <location>
        <begin position="571"/>
        <end position="580"/>
    </location>
</feature>
<dbReference type="SUPFAM" id="SSF57884">
    <property type="entry name" value="Ada DNA repair protein, N-terminal domain (N-Ada 10)"/>
    <property type="match status" value="1"/>
</dbReference>
<protein>
    <recommendedName>
        <fullName evidence="3">Metallo-beta-lactamase domain-containing protein</fullName>
    </recommendedName>
</protein>
<dbReference type="EMBL" id="AP026818">
    <property type="protein sequence ID" value="BDR80707.1"/>
    <property type="molecule type" value="Genomic_DNA"/>
</dbReference>
<dbReference type="InterPro" id="IPR052159">
    <property type="entry name" value="Competence_DNA_uptake"/>
</dbReference>
<dbReference type="Pfam" id="PF04122">
    <property type="entry name" value="CW_binding_2"/>
    <property type="match status" value="3"/>
</dbReference>
<dbReference type="PANTHER" id="PTHR30619">
    <property type="entry name" value="DNA INTERNALIZATION/COMPETENCE PROTEIN COMEC/REC2"/>
    <property type="match status" value="1"/>
</dbReference>
<name>A0ABC8EC44_CLOTA</name>
<dbReference type="Pfam" id="PF00753">
    <property type="entry name" value="Lactamase_B"/>
    <property type="match status" value="1"/>
</dbReference>
<feature type="signal peptide" evidence="2">
    <location>
        <begin position="1"/>
        <end position="24"/>
    </location>
</feature>
<gene>
    <name evidence="4" type="ORF">K234311028_09530</name>
</gene>
<dbReference type="InterPro" id="IPR007253">
    <property type="entry name" value="Cell_wall-bd_2"/>
</dbReference>
<dbReference type="InterPro" id="IPR035451">
    <property type="entry name" value="Ada-like_dom_sf"/>
</dbReference>
<dbReference type="Gene3D" id="3.60.15.10">
    <property type="entry name" value="Ribonuclease Z/Hydroxyacylglutathione hydrolase-like"/>
    <property type="match status" value="1"/>
</dbReference>
<dbReference type="AlphaFoldDB" id="A0ABC8EC44"/>
<dbReference type="Gene3D" id="3.40.10.10">
    <property type="entry name" value="DNA Methylphosphotriester Repair Domain"/>
    <property type="match status" value="1"/>
</dbReference>
<dbReference type="Proteomes" id="UP001321763">
    <property type="component" value="Chromosome"/>
</dbReference>
<feature type="region of interest" description="Disordered" evidence="1">
    <location>
        <begin position="571"/>
        <end position="646"/>
    </location>
</feature>
<feature type="domain" description="Metallo-beta-lactamase" evidence="3">
    <location>
        <begin position="341"/>
        <end position="534"/>
    </location>
</feature>
<proteinExistence type="predicted"/>
<dbReference type="RefSeq" id="WP_317724880.1">
    <property type="nucleotide sequence ID" value="NZ_AP026818.1"/>
</dbReference>
<evidence type="ECO:0000313" key="5">
    <source>
        <dbReference type="Proteomes" id="UP001321763"/>
    </source>
</evidence>
<feature type="compositionally biased region" description="Pro residues" evidence="1">
    <location>
        <begin position="598"/>
        <end position="612"/>
    </location>
</feature>
<dbReference type="CDD" id="cd07731">
    <property type="entry name" value="ComA-like_MBL-fold"/>
    <property type="match status" value="1"/>
</dbReference>
<dbReference type="PANTHER" id="PTHR30619:SF7">
    <property type="entry name" value="BETA-LACTAMASE DOMAIN PROTEIN"/>
    <property type="match status" value="1"/>
</dbReference>
<feature type="chain" id="PRO_5044752426" description="Metallo-beta-lactamase domain-containing protein" evidence="2">
    <location>
        <begin position="25"/>
        <end position="676"/>
    </location>
</feature>
<evidence type="ECO:0000256" key="2">
    <source>
        <dbReference type="SAM" id="SignalP"/>
    </source>
</evidence>
<feature type="compositionally biased region" description="Low complexity" evidence="1">
    <location>
        <begin position="613"/>
        <end position="623"/>
    </location>
</feature>
<keyword evidence="2" id="KW-0732">Signal</keyword>
<evidence type="ECO:0000259" key="3">
    <source>
        <dbReference type="SMART" id="SM00849"/>
    </source>
</evidence>